<feature type="region of interest" description="Disordered" evidence="1">
    <location>
        <begin position="119"/>
        <end position="150"/>
    </location>
</feature>
<sequence length="343" mass="37607">MNSNQTTLLLPLGQQQPQSTHSEFWAAPQHPQWSHFQAPPSLELEYNPWMVPLAGDGSSRDCEQSAFDTNYDYGSQWLGQQHQFQQPQYHLPPPVAQPFSQPVEPNYDPYQPTAGYAWQQPVASPQPPLYHPRPQPQYQHQQQRLYRTPSPQDIMPAKRQRFDDPNLNGQAYWHHAPLPPQPHIEPLPLPAQTAGVYHGQGQGSGYGDGDRWLNNLQPSANTEGRGARGESMSSEIADGNPGGGGRRGGQSGGDVHAHWFGGNFGGAASIQAEARNTVPTSAEPAATLLHGAHGFSINGNPWFADIGTNMGHLTTVNNYGGTHGVSLSVLHRLIHLTELNFKA</sequence>
<dbReference type="AlphaFoldDB" id="A0A0C2WK60"/>
<dbReference type="Proteomes" id="UP000054549">
    <property type="component" value="Unassembled WGS sequence"/>
</dbReference>
<dbReference type="EMBL" id="KN818416">
    <property type="protein sequence ID" value="KIL56543.1"/>
    <property type="molecule type" value="Genomic_DNA"/>
</dbReference>
<protein>
    <submittedName>
        <fullName evidence="2">Uncharacterized protein</fullName>
    </submittedName>
</protein>
<proteinExistence type="predicted"/>
<organism evidence="2 3">
    <name type="scientific">Amanita muscaria (strain Koide BX008)</name>
    <dbReference type="NCBI Taxonomy" id="946122"/>
    <lineage>
        <taxon>Eukaryota</taxon>
        <taxon>Fungi</taxon>
        <taxon>Dikarya</taxon>
        <taxon>Basidiomycota</taxon>
        <taxon>Agaricomycotina</taxon>
        <taxon>Agaricomycetes</taxon>
        <taxon>Agaricomycetidae</taxon>
        <taxon>Agaricales</taxon>
        <taxon>Pluteineae</taxon>
        <taxon>Amanitaceae</taxon>
        <taxon>Amanita</taxon>
    </lineage>
</organism>
<accession>A0A0C2WK60</accession>
<feature type="compositionally biased region" description="Pro residues" evidence="1">
    <location>
        <begin position="124"/>
        <end position="135"/>
    </location>
</feature>
<feature type="compositionally biased region" description="Gly residues" evidence="1">
    <location>
        <begin position="240"/>
        <end position="252"/>
    </location>
</feature>
<name>A0A0C2WK60_AMAMK</name>
<dbReference type="InParanoid" id="A0A0C2WK60"/>
<gene>
    <name evidence="2" type="ORF">M378DRAFT_466342</name>
</gene>
<keyword evidence="3" id="KW-1185">Reference proteome</keyword>
<feature type="compositionally biased region" description="Low complexity" evidence="1">
    <location>
        <begin position="136"/>
        <end position="147"/>
    </location>
</feature>
<evidence type="ECO:0000256" key="1">
    <source>
        <dbReference type="SAM" id="MobiDB-lite"/>
    </source>
</evidence>
<feature type="region of interest" description="Disordered" evidence="1">
    <location>
        <begin position="215"/>
        <end position="258"/>
    </location>
</feature>
<evidence type="ECO:0000313" key="2">
    <source>
        <dbReference type="EMBL" id="KIL56543.1"/>
    </source>
</evidence>
<reference evidence="2 3" key="1">
    <citation type="submission" date="2014-04" db="EMBL/GenBank/DDBJ databases">
        <title>Evolutionary Origins and Diversification of the Mycorrhizal Mutualists.</title>
        <authorList>
            <consortium name="DOE Joint Genome Institute"/>
            <consortium name="Mycorrhizal Genomics Consortium"/>
            <person name="Kohler A."/>
            <person name="Kuo A."/>
            <person name="Nagy L.G."/>
            <person name="Floudas D."/>
            <person name="Copeland A."/>
            <person name="Barry K.W."/>
            <person name="Cichocki N."/>
            <person name="Veneault-Fourrey C."/>
            <person name="LaButti K."/>
            <person name="Lindquist E.A."/>
            <person name="Lipzen A."/>
            <person name="Lundell T."/>
            <person name="Morin E."/>
            <person name="Murat C."/>
            <person name="Riley R."/>
            <person name="Ohm R."/>
            <person name="Sun H."/>
            <person name="Tunlid A."/>
            <person name="Henrissat B."/>
            <person name="Grigoriev I.V."/>
            <person name="Hibbett D.S."/>
            <person name="Martin F."/>
        </authorList>
    </citation>
    <scope>NUCLEOTIDE SEQUENCE [LARGE SCALE GENOMIC DNA]</scope>
    <source>
        <strain evidence="2 3">Koide BX008</strain>
    </source>
</reference>
<evidence type="ECO:0000313" key="3">
    <source>
        <dbReference type="Proteomes" id="UP000054549"/>
    </source>
</evidence>
<dbReference type="HOGENOM" id="CLU_879891_0_0_1"/>